<dbReference type="InterPro" id="IPR002300">
    <property type="entry name" value="aa-tRNA-synth_Ia"/>
</dbReference>
<accession>A0A8A1M9C5</accession>
<evidence type="ECO:0000259" key="13">
    <source>
        <dbReference type="Pfam" id="PF09334"/>
    </source>
</evidence>
<dbReference type="PANTHER" id="PTHR43740:SF2">
    <property type="entry name" value="LEUCINE--TRNA LIGASE, MITOCHONDRIAL"/>
    <property type="match status" value="1"/>
</dbReference>
<dbReference type="Gene3D" id="1.10.730.10">
    <property type="entry name" value="Isoleucyl-tRNA Synthetase, Domain 1"/>
    <property type="match status" value="1"/>
</dbReference>
<dbReference type="Gene3D" id="3.10.20.590">
    <property type="match status" value="1"/>
</dbReference>
<comment type="catalytic activity">
    <reaction evidence="9">
        <text>tRNA(Leu) + L-leucine + ATP = L-leucyl-tRNA(Leu) + AMP + diphosphate</text>
        <dbReference type="Rhea" id="RHEA:11688"/>
        <dbReference type="Rhea" id="RHEA-COMP:9613"/>
        <dbReference type="Rhea" id="RHEA-COMP:9622"/>
        <dbReference type="ChEBI" id="CHEBI:30616"/>
        <dbReference type="ChEBI" id="CHEBI:33019"/>
        <dbReference type="ChEBI" id="CHEBI:57427"/>
        <dbReference type="ChEBI" id="CHEBI:78442"/>
        <dbReference type="ChEBI" id="CHEBI:78494"/>
        <dbReference type="ChEBI" id="CHEBI:456215"/>
        <dbReference type="EC" id="6.1.1.4"/>
    </reaction>
</comment>
<dbReference type="Pfam" id="PF00133">
    <property type="entry name" value="tRNA-synt_1"/>
    <property type="match status" value="1"/>
</dbReference>
<dbReference type="FunFam" id="1.10.730.10:FF:000002">
    <property type="entry name" value="Leucine--tRNA ligase"/>
    <property type="match status" value="1"/>
</dbReference>
<dbReference type="InterPro" id="IPR002302">
    <property type="entry name" value="Leu-tRNA-ligase"/>
</dbReference>
<evidence type="ECO:0000256" key="5">
    <source>
        <dbReference type="ARBA" id="ARBA00022840"/>
    </source>
</evidence>
<keyword evidence="7 10" id="KW-0030">Aminoacyl-tRNA synthetase</keyword>
<dbReference type="InterPro" id="IPR013155">
    <property type="entry name" value="M/V/L/I-tRNA-synth_anticd-bd"/>
</dbReference>
<dbReference type="PANTHER" id="PTHR43740">
    <property type="entry name" value="LEUCYL-TRNA SYNTHETASE"/>
    <property type="match status" value="1"/>
</dbReference>
<dbReference type="FunFam" id="3.40.50.620:FF:000003">
    <property type="entry name" value="Leucine--tRNA ligase"/>
    <property type="match status" value="1"/>
</dbReference>
<evidence type="ECO:0000256" key="10">
    <source>
        <dbReference type="RuleBase" id="RU363035"/>
    </source>
</evidence>
<evidence type="ECO:0000256" key="4">
    <source>
        <dbReference type="ARBA" id="ARBA00022741"/>
    </source>
</evidence>
<dbReference type="FunFam" id="3.90.740.10:FF:000034">
    <property type="entry name" value="Leucine--tRNA ligase, mitochondrial"/>
    <property type="match status" value="1"/>
</dbReference>
<dbReference type="SUPFAM" id="SSF50677">
    <property type="entry name" value="ValRS/IleRS/LeuRS editing domain"/>
    <property type="match status" value="1"/>
</dbReference>
<gene>
    <name evidence="15" type="ORF">I7I51_02309</name>
</gene>
<comment type="similarity">
    <text evidence="1 10">Belongs to the class-I aminoacyl-tRNA synthetase family.</text>
</comment>
<keyword evidence="6 10" id="KW-0648">Protein biosynthesis</keyword>
<dbReference type="GO" id="GO:0002161">
    <property type="term" value="F:aminoacyl-tRNA deacylase activity"/>
    <property type="evidence" value="ECO:0007669"/>
    <property type="project" value="InterPro"/>
</dbReference>
<keyword evidence="4 10" id="KW-0547">Nucleotide-binding</keyword>
<dbReference type="PROSITE" id="PS00178">
    <property type="entry name" value="AA_TRNA_LIGASE_I"/>
    <property type="match status" value="1"/>
</dbReference>
<organism evidence="15 16">
    <name type="scientific">Ajellomyces capsulatus</name>
    <name type="common">Darling's disease fungus</name>
    <name type="synonym">Histoplasma capsulatum</name>
    <dbReference type="NCBI Taxonomy" id="5037"/>
    <lineage>
        <taxon>Eukaryota</taxon>
        <taxon>Fungi</taxon>
        <taxon>Dikarya</taxon>
        <taxon>Ascomycota</taxon>
        <taxon>Pezizomycotina</taxon>
        <taxon>Eurotiomycetes</taxon>
        <taxon>Eurotiomycetidae</taxon>
        <taxon>Onygenales</taxon>
        <taxon>Ajellomycetaceae</taxon>
        <taxon>Histoplasma</taxon>
    </lineage>
</organism>
<dbReference type="SUPFAM" id="SSF52374">
    <property type="entry name" value="Nucleotidylyl transferase"/>
    <property type="match status" value="1"/>
</dbReference>
<evidence type="ECO:0000256" key="1">
    <source>
        <dbReference type="ARBA" id="ARBA00005594"/>
    </source>
</evidence>
<dbReference type="NCBIfam" id="TIGR00396">
    <property type="entry name" value="leuS_bact"/>
    <property type="match status" value="1"/>
</dbReference>
<dbReference type="OrthoDB" id="15954at2759"/>
<dbReference type="Pfam" id="PF13603">
    <property type="entry name" value="tRNA-synt_1_2"/>
    <property type="match status" value="1"/>
</dbReference>
<feature type="domain" description="Leucyl-tRNA synthetase editing" evidence="14">
    <location>
        <begin position="254"/>
        <end position="449"/>
    </location>
</feature>
<dbReference type="InterPro" id="IPR015413">
    <property type="entry name" value="Methionyl/Leucyl_tRNA_Synth"/>
</dbReference>
<feature type="domain" description="Methionyl/Valyl/Leucyl/Isoleucyl-tRNA synthetase anticodon-binding" evidence="12">
    <location>
        <begin position="745"/>
        <end position="886"/>
    </location>
</feature>
<dbReference type="GO" id="GO:0032543">
    <property type="term" value="P:mitochondrial translation"/>
    <property type="evidence" value="ECO:0007669"/>
    <property type="project" value="TreeGrafter"/>
</dbReference>
<dbReference type="GO" id="GO:0006429">
    <property type="term" value="P:leucyl-tRNA aminoacylation"/>
    <property type="evidence" value="ECO:0007669"/>
    <property type="project" value="InterPro"/>
</dbReference>
<sequence>MNLRQSILTQQWGRCLPFRRRGGTAIRAASTTPRRIDLLAVDKKWKEKWRNDPSSELVNNHGKEKAYVLSMFPYPSGALHLGHVRVYTISDVLARFKHMKGYDVLHPMGWDAFGLPAENAAIERGIDPAKWTMQNIANMKEQLRAIGARFDWDRELMTCSPEFYKHTQRIFLMLYKEGLAYQAKARVNYDPIDKTVLANEQVDANGCSWRSGAKVEKLELKQWFFRITAFKEALLKDLESLEASWPERVLSMQRHWLGKSSGAHIKFLVSAPDDNYDIQVFTTRPDTLHGVQYLGLSTTHPLVAKMARSDPKLKSFLDSATSLPQDTKAGYLLPGVVAVNPLSSVEANPSLQASIPVYVAPYVLGEYGEGAVMGVPGHDSRDFAFWNENSKSKQVTFVVKQILSQEAEPGDLPEAQRVPFLGHGILADTCGSYSGMSSEEGGKKIIEDLKSKGDFANVAESWRLRDWLVSRQRYWGTPIPIIHCDSCGPVPVPQDHLPVELPVIEGDSLRGSQGNPLEYAEEWLHVPCPSCGKAARRDTDTMDTFVDSSWYFLRFLDPANKTAPFSPSHVHPVDIYIGGIEHAILHLLYARFVYKFLATCSLFPKELPGSTGVAEPFVKLLSQGMVHGRTYSDPSTGRFLRPFEVDISNPDAPLIKNTRTAPNISFEKMSKSKYNGVDPTTCINTYGSDAVRAHMLFSAPVSEVLEWDESKIVGMERWFNRLWRVVLDSRVSLQDLSTVSDDEATILLAAHDTITSVSRCLDGMPYGLNTVISDLTKFTNSLASSSLPTTPSPSSQAILYIALSSLLRLLAPITPALASECWEHLHSPIRNSSTISSPPRTVPSIFSSPWPDPLLSSRDVQSLRARVGKTVAVQINGKLRFSTTIPSLPSGDSVSTKTSDDEQSWILFHLLETSEGKLWLKERHDWEKRKRVIVARGGKVVNVIIDIFIQYEPFLPLSPLRAKSTLKIQRSRLGALRTKPGIIQATSAFRDAEPSAKPGRRAE</sequence>
<evidence type="ECO:0000256" key="6">
    <source>
        <dbReference type="ARBA" id="ARBA00022917"/>
    </source>
</evidence>
<dbReference type="AlphaFoldDB" id="A0A8A1M9C5"/>
<evidence type="ECO:0000259" key="14">
    <source>
        <dbReference type="Pfam" id="PF13603"/>
    </source>
</evidence>
<dbReference type="EMBL" id="CP069112">
    <property type="protein sequence ID" value="QSS62571.1"/>
    <property type="molecule type" value="Genomic_DNA"/>
</dbReference>
<dbReference type="Pfam" id="PF08264">
    <property type="entry name" value="Anticodon_1"/>
    <property type="match status" value="1"/>
</dbReference>
<dbReference type="EC" id="6.1.1.4" evidence="2"/>
<dbReference type="HAMAP" id="MF_00049_B">
    <property type="entry name" value="Leu_tRNA_synth_B"/>
    <property type="match status" value="1"/>
</dbReference>
<dbReference type="GO" id="GO:0005524">
    <property type="term" value="F:ATP binding"/>
    <property type="evidence" value="ECO:0007669"/>
    <property type="project" value="UniProtKB-KW"/>
</dbReference>
<dbReference type="InterPro" id="IPR009008">
    <property type="entry name" value="Val/Leu/Ile-tRNA-synth_edit"/>
</dbReference>
<evidence type="ECO:0000259" key="11">
    <source>
        <dbReference type="Pfam" id="PF00133"/>
    </source>
</evidence>
<dbReference type="InterPro" id="IPR014729">
    <property type="entry name" value="Rossmann-like_a/b/a_fold"/>
</dbReference>
<feature type="domain" description="Methionyl/Leucyl tRNA synthetase" evidence="13">
    <location>
        <begin position="67"/>
        <end position="205"/>
    </location>
</feature>
<reference evidence="15" key="1">
    <citation type="submission" date="2021-01" db="EMBL/GenBank/DDBJ databases">
        <title>Chromosome-level genome assembly of a human fungal pathogen reveals clustering of transcriptionally co-regulated genes.</title>
        <authorList>
            <person name="Voorhies M."/>
            <person name="Cohen S."/>
            <person name="Shea T.P."/>
            <person name="Petrus S."/>
            <person name="Munoz J.F."/>
            <person name="Poplawski S."/>
            <person name="Goldman W.E."/>
            <person name="Michael T."/>
            <person name="Cuomo C.A."/>
            <person name="Sil A."/>
            <person name="Beyhan S."/>
        </authorList>
    </citation>
    <scope>NUCLEOTIDE SEQUENCE</scope>
    <source>
        <strain evidence="15">WU24</strain>
    </source>
</reference>
<evidence type="ECO:0000256" key="2">
    <source>
        <dbReference type="ARBA" id="ARBA00013164"/>
    </source>
</evidence>
<evidence type="ECO:0000313" key="16">
    <source>
        <dbReference type="Proteomes" id="UP000663671"/>
    </source>
</evidence>
<evidence type="ECO:0000256" key="8">
    <source>
        <dbReference type="ARBA" id="ARBA00030520"/>
    </source>
</evidence>
<name>A0A8A1M9C5_AJECA</name>
<dbReference type="Proteomes" id="UP000663671">
    <property type="component" value="Chromosome 7"/>
</dbReference>
<dbReference type="VEuPathDB" id="FungiDB:I7I51_02309"/>
<dbReference type="InterPro" id="IPR009080">
    <property type="entry name" value="tRNAsynth_Ia_anticodon-bd"/>
</dbReference>
<dbReference type="CDD" id="cd00812">
    <property type="entry name" value="LeuRS_core"/>
    <property type="match status" value="1"/>
</dbReference>
<dbReference type="Gene3D" id="3.40.50.620">
    <property type="entry name" value="HUPs"/>
    <property type="match status" value="2"/>
</dbReference>
<evidence type="ECO:0000259" key="12">
    <source>
        <dbReference type="Pfam" id="PF08264"/>
    </source>
</evidence>
<feature type="domain" description="Aminoacyl-tRNA synthetase class Ia" evidence="11">
    <location>
        <begin position="464"/>
        <end position="583"/>
    </location>
</feature>
<dbReference type="InterPro" id="IPR025709">
    <property type="entry name" value="Leu_tRNA-synth_edit"/>
</dbReference>
<evidence type="ECO:0000256" key="7">
    <source>
        <dbReference type="ARBA" id="ARBA00023146"/>
    </source>
</evidence>
<proteinExistence type="inferred from homology"/>
<dbReference type="GO" id="GO:0005739">
    <property type="term" value="C:mitochondrion"/>
    <property type="evidence" value="ECO:0007669"/>
    <property type="project" value="TreeGrafter"/>
</dbReference>
<dbReference type="InterPro" id="IPR001412">
    <property type="entry name" value="aa-tRNA-synth_I_CS"/>
</dbReference>
<keyword evidence="3 10" id="KW-0436">Ligase</keyword>
<dbReference type="GO" id="GO:0004823">
    <property type="term" value="F:leucine-tRNA ligase activity"/>
    <property type="evidence" value="ECO:0007669"/>
    <property type="project" value="UniProtKB-EC"/>
</dbReference>
<dbReference type="PRINTS" id="PR00985">
    <property type="entry name" value="TRNASYNTHLEU"/>
</dbReference>
<evidence type="ECO:0000313" key="15">
    <source>
        <dbReference type="EMBL" id="QSS62571.1"/>
    </source>
</evidence>
<dbReference type="Pfam" id="PF09334">
    <property type="entry name" value="tRNA-synt_1g"/>
    <property type="match status" value="1"/>
</dbReference>
<dbReference type="SUPFAM" id="SSF47323">
    <property type="entry name" value="Anticodon-binding domain of a subclass of class I aminoacyl-tRNA synthetases"/>
    <property type="match status" value="1"/>
</dbReference>
<evidence type="ECO:0000256" key="9">
    <source>
        <dbReference type="ARBA" id="ARBA00047469"/>
    </source>
</evidence>
<evidence type="ECO:0000256" key="3">
    <source>
        <dbReference type="ARBA" id="ARBA00022598"/>
    </source>
</evidence>
<protein>
    <recommendedName>
        <fullName evidence="2">leucine--tRNA ligase</fullName>
        <ecNumber evidence="2">6.1.1.4</ecNumber>
    </recommendedName>
    <alternativeName>
        <fullName evidence="8">Leucyl-tRNA synthetase</fullName>
    </alternativeName>
</protein>
<keyword evidence="5 10" id="KW-0067">ATP-binding</keyword>